<evidence type="ECO:0000259" key="3">
    <source>
        <dbReference type="Pfam" id="PF13205"/>
    </source>
</evidence>
<dbReference type="RefSeq" id="WP_073302678.1">
    <property type="nucleotide sequence ID" value="NZ_FRAW01000004.1"/>
</dbReference>
<proteinExistence type="predicted"/>
<evidence type="ECO:0000313" key="5">
    <source>
        <dbReference type="Proteomes" id="UP000184275"/>
    </source>
</evidence>
<dbReference type="Gene3D" id="2.60.40.1220">
    <property type="match status" value="1"/>
</dbReference>
<reference evidence="5" key="1">
    <citation type="submission" date="2016-11" db="EMBL/GenBank/DDBJ databases">
        <authorList>
            <person name="Varghese N."/>
            <person name="Submissions S."/>
        </authorList>
    </citation>
    <scope>NUCLEOTIDE SEQUENCE [LARGE SCALE GENOMIC DNA]</scope>
    <source>
        <strain evidence="5">UWOS</strain>
    </source>
</reference>
<feature type="chain" id="PRO_5012567885" evidence="2">
    <location>
        <begin position="24"/>
        <end position="599"/>
    </location>
</feature>
<dbReference type="AlphaFoldDB" id="A0A1M6RMF7"/>
<dbReference type="InterPro" id="IPR032812">
    <property type="entry name" value="SbsA_Ig"/>
</dbReference>
<protein>
    <submittedName>
        <fullName evidence="4">Ig-like domain-containing protein</fullName>
    </submittedName>
</protein>
<sequence>MKSRILILVFLALFLNECATSIAPSGGPEDKYPPRVAGVYPAPNAVNVPPKLNIHLQFDEWIAASVPRSAIMISPPLEKKLKFEVDGDELFITSKARLDSNTTYTVTVASGLKDLRGNSVADPFRLTFSTGPVIDSLSVAGRVMITPSMIKDKQYPTVGLFLLGASERATHHYLEKYRDSTLAIEADSIPNLIKEQPLFATQTDSLGRFHLAGLKAGHYRVVAFWDRNGNQKIEPSAELAGVNNGDLLLTPEFQDTLWIPLADQDTTSISLESVTQSGRASLIAKFSRSIFVDSAFLNLKNCALRTLDSVQIYPSAIYRTPNGQDMQFYFDSLANRDSSYTFVCKTARDSLGRMLNNRLASLSIEWTEQKDDTLPPKRVTINPSSGAKNVFPDDSIVVVYDKPISDSLLNAFLNTLILVQNQDTLPVKIWRLDPVRFAVQGNEKFLTDAKEELLERYADSSLSSPDSVTGLRDTIVTMKTRQWVKFETVPKLQLSTLAGKIPGGKADTRVRIRLAGTENFNTSRCAPDGSFKMDDLIEGKYLMEYFRTKDSLDVPFAGKLQSLEFGMPWRMLADTLVLERGANVLDESVISRMPALPEK</sequence>
<dbReference type="EMBL" id="FRAW01000004">
    <property type="protein sequence ID" value="SHK33580.1"/>
    <property type="molecule type" value="Genomic_DNA"/>
</dbReference>
<evidence type="ECO:0000256" key="1">
    <source>
        <dbReference type="ARBA" id="ARBA00022729"/>
    </source>
</evidence>
<evidence type="ECO:0000313" key="4">
    <source>
        <dbReference type="EMBL" id="SHK33580.1"/>
    </source>
</evidence>
<keyword evidence="1 2" id="KW-0732">Signal</keyword>
<organism evidence="4 5">
    <name type="scientific">Fibrobacter intestinalis</name>
    <dbReference type="NCBI Taxonomy" id="28122"/>
    <lineage>
        <taxon>Bacteria</taxon>
        <taxon>Pseudomonadati</taxon>
        <taxon>Fibrobacterota</taxon>
        <taxon>Fibrobacteria</taxon>
        <taxon>Fibrobacterales</taxon>
        <taxon>Fibrobacteraceae</taxon>
        <taxon>Fibrobacter</taxon>
    </lineage>
</organism>
<dbReference type="InterPro" id="IPR014755">
    <property type="entry name" value="Cu-Rt/internalin_Ig-like"/>
</dbReference>
<name>A0A1M6RMF7_9BACT</name>
<dbReference type="Proteomes" id="UP000184275">
    <property type="component" value="Unassembled WGS sequence"/>
</dbReference>
<feature type="signal peptide" evidence="2">
    <location>
        <begin position="1"/>
        <end position="23"/>
    </location>
</feature>
<keyword evidence="5" id="KW-1185">Reference proteome</keyword>
<accession>A0A1M6RMF7</accession>
<gene>
    <name evidence="4" type="ORF">SAMN05720469_10452</name>
</gene>
<feature type="domain" description="SbsA Ig-like" evidence="3">
    <location>
        <begin position="30"/>
        <end position="130"/>
    </location>
</feature>
<evidence type="ECO:0000256" key="2">
    <source>
        <dbReference type="SAM" id="SignalP"/>
    </source>
</evidence>
<dbReference type="Pfam" id="PF13205">
    <property type="entry name" value="Big_5"/>
    <property type="match status" value="1"/>
</dbReference>